<dbReference type="Pfam" id="PF01431">
    <property type="entry name" value="Peptidase_M13"/>
    <property type="match status" value="1"/>
</dbReference>
<dbReference type="GO" id="GO:0004222">
    <property type="term" value="F:metalloendopeptidase activity"/>
    <property type="evidence" value="ECO:0007669"/>
    <property type="project" value="InterPro"/>
</dbReference>
<dbReference type="CDD" id="cd08662">
    <property type="entry name" value="M13"/>
    <property type="match status" value="1"/>
</dbReference>
<evidence type="ECO:0000256" key="6">
    <source>
        <dbReference type="ARBA" id="ARBA00022833"/>
    </source>
</evidence>
<accession>A0A0K2UC06</accession>
<dbReference type="InterPro" id="IPR024079">
    <property type="entry name" value="MetalloPept_cat_dom_sf"/>
</dbReference>
<keyword evidence="8" id="KW-0812">Transmembrane</keyword>
<protein>
    <submittedName>
        <fullName evidence="11">Membrane metalloendopeptidaselike 1like [Bombus impatiens]</fullName>
    </submittedName>
</protein>
<evidence type="ECO:0000313" key="11">
    <source>
        <dbReference type="EMBL" id="CDW35773.1"/>
    </source>
</evidence>
<proteinExistence type="inferred from homology"/>
<keyword evidence="4" id="KW-0479">Metal-binding</keyword>
<evidence type="ECO:0000256" key="1">
    <source>
        <dbReference type="ARBA" id="ARBA00001947"/>
    </source>
</evidence>
<evidence type="ECO:0000256" key="8">
    <source>
        <dbReference type="SAM" id="Phobius"/>
    </source>
</evidence>
<evidence type="ECO:0000259" key="9">
    <source>
        <dbReference type="Pfam" id="PF01431"/>
    </source>
</evidence>
<feature type="transmembrane region" description="Helical" evidence="8">
    <location>
        <begin position="58"/>
        <end position="84"/>
    </location>
</feature>
<dbReference type="GO" id="GO:0046872">
    <property type="term" value="F:metal ion binding"/>
    <property type="evidence" value="ECO:0007669"/>
    <property type="project" value="UniProtKB-KW"/>
</dbReference>
<reference evidence="11" key="1">
    <citation type="submission" date="2014-05" db="EMBL/GenBank/DDBJ databases">
        <authorList>
            <person name="Chronopoulou M."/>
        </authorList>
    </citation>
    <scope>NUCLEOTIDE SEQUENCE</scope>
    <source>
        <tissue evidence="11">Whole organism</tissue>
    </source>
</reference>
<keyword evidence="6" id="KW-0862">Zinc</keyword>
<comment type="similarity">
    <text evidence="2">Belongs to the peptidase M13 family.</text>
</comment>
<comment type="cofactor">
    <cofactor evidence="1">
        <name>Zn(2+)</name>
        <dbReference type="ChEBI" id="CHEBI:29105"/>
    </cofactor>
</comment>
<dbReference type="InterPro" id="IPR000718">
    <property type="entry name" value="Peptidase_M13"/>
</dbReference>
<evidence type="ECO:0000256" key="7">
    <source>
        <dbReference type="ARBA" id="ARBA00023049"/>
    </source>
</evidence>
<dbReference type="PANTHER" id="PTHR11733:SF224">
    <property type="entry name" value="NEPRILYSIN-2"/>
    <property type="match status" value="1"/>
</dbReference>
<dbReference type="AlphaFoldDB" id="A0A0K2UC06"/>
<dbReference type="PROSITE" id="PS51885">
    <property type="entry name" value="NEPRILYSIN"/>
    <property type="match status" value="1"/>
</dbReference>
<evidence type="ECO:0000256" key="3">
    <source>
        <dbReference type="ARBA" id="ARBA00022670"/>
    </source>
</evidence>
<dbReference type="Pfam" id="PF05649">
    <property type="entry name" value="Peptidase_M13_N"/>
    <property type="match status" value="1"/>
</dbReference>
<keyword evidence="7" id="KW-0482">Metalloprotease</keyword>
<dbReference type="PANTHER" id="PTHR11733">
    <property type="entry name" value="ZINC METALLOPROTEASE FAMILY M13 NEPRILYSIN-RELATED"/>
    <property type="match status" value="1"/>
</dbReference>
<name>A0A0K2UC06_LEPSM</name>
<dbReference type="GO" id="GO:0005886">
    <property type="term" value="C:plasma membrane"/>
    <property type="evidence" value="ECO:0007669"/>
    <property type="project" value="TreeGrafter"/>
</dbReference>
<evidence type="ECO:0000259" key="10">
    <source>
        <dbReference type="Pfam" id="PF05649"/>
    </source>
</evidence>
<evidence type="ECO:0000256" key="4">
    <source>
        <dbReference type="ARBA" id="ARBA00022723"/>
    </source>
</evidence>
<dbReference type="InterPro" id="IPR042089">
    <property type="entry name" value="Peptidase_M13_dom_2"/>
</dbReference>
<dbReference type="Gene3D" id="1.10.1380.10">
    <property type="entry name" value="Neutral endopeptidase , domain2"/>
    <property type="match status" value="1"/>
</dbReference>
<evidence type="ECO:0000256" key="2">
    <source>
        <dbReference type="ARBA" id="ARBA00007357"/>
    </source>
</evidence>
<keyword evidence="8" id="KW-0472">Membrane</keyword>
<dbReference type="InterPro" id="IPR008753">
    <property type="entry name" value="Peptidase_M13_N"/>
</dbReference>
<evidence type="ECO:0000256" key="5">
    <source>
        <dbReference type="ARBA" id="ARBA00022801"/>
    </source>
</evidence>
<dbReference type="OrthoDB" id="6475849at2759"/>
<dbReference type="PRINTS" id="PR00786">
    <property type="entry name" value="NEPRILYSIN"/>
</dbReference>
<dbReference type="InterPro" id="IPR018497">
    <property type="entry name" value="Peptidase_M13_C"/>
</dbReference>
<dbReference type="GO" id="GO:0016485">
    <property type="term" value="P:protein processing"/>
    <property type="evidence" value="ECO:0007669"/>
    <property type="project" value="TreeGrafter"/>
</dbReference>
<keyword evidence="3" id="KW-0645">Protease</keyword>
<sequence length="847" mass="97355">MVLESVPRRKIESQGTLILQKDTDNLSSSFGRAVHSKMEMEIQQVPWWNRRTRMEKGFCIATTSFVILAGLLVGTLVGVVTYGMDGNEEIRPSAFSNSERIIDNLQTTAAFAAQVPSVLTLDVEDGGYYISSSSNYSSSIRKKASIQDYCMSKGCITTASEILRNMDESVDPCEDFYRFSCGGFIDKTIIPDDRTRMSSFSVLSDELLAQVRYLLESESLANEPRPFRMAKDVYNACMNKEQIEVLGQDPIKNILDRLGGWPVIIGDSWNNGGKPYVWYKQVYMLRRIGYSVDYLVDFSVAIDLKNSSRRILDLDQPRFVLDREYLIKGFNDEDVQAYYEFMMDVARFFGANENRAAKDMKEVLELEMKLANFSLPRENRRNATKLYNPMTIKDLTKLDPFTPWLDYINNILTKEIIQVNDKEVIIVNVPSYIKNFSLLINNTSDRVKANYLLWRVVSASIKYLNDDAKKISLQFSKKLTGKTEETPRWRTCVDGAKRSLTNAVGAMYIRKYFKEESRKSACEMVKDIRIEFDKILNQIDWMDAKTKAMAKKKANSIVDHIGYPPELLDDNKLEELYDGLQLGNLHYLENALNMTVFVANYAFSLLREKVNKTDWVRHGKPAIVNAFYSPLENSIQFPAGILQGIFFSSDRPRYMNYGAIGWVIGHEITHGFDDQGRQFDLEGIFIFFKNIDNIPFFLGNLVDWWHPTTKEQYLKKAKCIIEQYGNYFLPELNITLNGINTQGENIADNGGIKEAYRAYVNWVDRNEEEKLLPGLNYSQKQLFWVSAANVWCAKFRPKALKLRVLTGVHSPDMFRVRGPFSNMPEFARDFNCPKGSHMNPAKRCEVW</sequence>
<dbReference type="SUPFAM" id="SSF55486">
    <property type="entry name" value="Metalloproteases ('zincins'), catalytic domain"/>
    <property type="match status" value="1"/>
</dbReference>
<keyword evidence="5" id="KW-0378">Hydrolase</keyword>
<organism evidence="11">
    <name type="scientific">Lepeophtheirus salmonis</name>
    <name type="common">Salmon louse</name>
    <name type="synonym">Caligus salmonis</name>
    <dbReference type="NCBI Taxonomy" id="72036"/>
    <lineage>
        <taxon>Eukaryota</taxon>
        <taxon>Metazoa</taxon>
        <taxon>Ecdysozoa</taxon>
        <taxon>Arthropoda</taxon>
        <taxon>Crustacea</taxon>
        <taxon>Multicrustacea</taxon>
        <taxon>Hexanauplia</taxon>
        <taxon>Copepoda</taxon>
        <taxon>Siphonostomatoida</taxon>
        <taxon>Caligidae</taxon>
        <taxon>Lepeophtheirus</taxon>
    </lineage>
</organism>
<feature type="domain" description="Peptidase M13 C-terminal" evidence="9">
    <location>
        <begin position="625"/>
        <end position="846"/>
    </location>
</feature>
<dbReference type="Gene3D" id="3.40.390.10">
    <property type="entry name" value="Collagenase (Catalytic Domain)"/>
    <property type="match status" value="1"/>
</dbReference>
<dbReference type="EMBL" id="HACA01018412">
    <property type="protein sequence ID" value="CDW35773.1"/>
    <property type="molecule type" value="Transcribed_RNA"/>
</dbReference>
<feature type="domain" description="Peptidase M13 N-terminal" evidence="10">
    <location>
        <begin position="172"/>
        <end position="564"/>
    </location>
</feature>
<keyword evidence="8" id="KW-1133">Transmembrane helix</keyword>